<comment type="caution">
    <text evidence="1">The sequence shown here is derived from an EMBL/GenBank/DDBJ whole genome shotgun (WGS) entry which is preliminary data.</text>
</comment>
<reference evidence="1" key="1">
    <citation type="submission" date="2021-12" db="EMBL/GenBank/DDBJ databases">
        <title>Comparative genomics, transcriptomics and evolutionary studies reveal genomic signatures of adaptation to plant cell wall in hemibiotrophic fungi.</title>
        <authorList>
            <consortium name="DOE Joint Genome Institute"/>
            <person name="Baroncelli R."/>
            <person name="Diaz J.F."/>
            <person name="Benocci T."/>
            <person name="Peng M."/>
            <person name="Battaglia E."/>
            <person name="Haridas S."/>
            <person name="Andreopoulos W."/>
            <person name="Labutti K."/>
            <person name="Pangilinan J."/>
            <person name="Floch G.L."/>
            <person name="Makela M.R."/>
            <person name="Henrissat B."/>
            <person name="Grigoriev I.V."/>
            <person name="Crouch J.A."/>
            <person name="De Vries R.P."/>
            <person name="Sukno S.A."/>
            <person name="Thon M.R."/>
        </authorList>
    </citation>
    <scope>NUCLEOTIDE SEQUENCE</scope>
    <source>
        <strain evidence="1">CBS 112980</strain>
    </source>
</reference>
<protein>
    <submittedName>
        <fullName evidence="1">Uncharacterized protein</fullName>
    </submittedName>
</protein>
<name>A0AAD8USM7_GLOAC</name>
<dbReference type="RefSeq" id="XP_060368132.1">
    <property type="nucleotide sequence ID" value="XM_060501312.1"/>
</dbReference>
<proteinExistence type="predicted"/>
<dbReference type="EMBL" id="JAHMHS010000019">
    <property type="protein sequence ID" value="KAK1728077.1"/>
    <property type="molecule type" value="Genomic_DNA"/>
</dbReference>
<gene>
    <name evidence="1" type="ORF">BDZ83DRAFT_148547</name>
</gene>
<sequence length="231" mass="25478">MFSERRTSRDSLSNCLEPRCSQTQTRLALAIGNPHPRMPDQAAPGRLILHATKLAVLHHHGGCGGGCVLSDCVLAAARPRSHLIRVKPSPERAGALEAVRSTDGFRQGSPYGVRIPCLSRSLVYPTRPSDLGMLVPFCDDSCDVDMEVSHGVSYASGFGHTCLPQSTERKRNRHFATTRKTNLSYTLCSIHHLVVDGWQAVPMSRSPFSICKPSPPYCQMRLRGREGRFKK</sequence>
<dbReference type="Proteomes" id="UP001244207">
    <property type="component" value="Unassembled WGS sequence"/>
</dbReference>
<evidence type="ECO:0000313" key="1">
    <source>
        <dbReference type="EMBL" id="KAK1728077.1"/>
    </source>
</evidence>
<keyword evidence="2" id="KW-1185">Reference proteome</keyword>
<accession>A0AAD8USM7</accession>
<dbReference type="GeneID" id="85385211"/>
<organism evidence="1 2">
    <name type="scientific">Glomerella acutata</name>
    <name type="common">Colletotrichum acutatum</name>
    <dbReference type="NCBI Taxonomy" id="27357"/>
    <lineage>
        <taxon>Eukaryota</taxon>
        <taxon>Fungi</taxon>
        <taxon>Dikarya</taxon>
        <taxon>Ascomycota</taxon>
        <taxon>Pezizomycotina</taxon>
        <taxon>Sordariomycetes</taxon>
        <taxon>Hypocreomycetidae</taxon>
        <taxon>Glomerellales</taxon>
        <taxon>Glomerellaceae</taxon>
        <taxon>Colletotrichum</taxon>
        <taxon>Colletotrichum acutatum species complex</taxon>
    </lineage>
</organism>
<evidence type="ECO:0000313" key="2">
    <source>
        <dbReference type="Proteomes" id="UP001244207"/>
    </source>
</evidence>
<dbReference type="AlphaFoldDB" id="A0AAD8USM7"/>